<gene>
    <name evidence="2" type="ORF">CH365_19670</name>
</gene>
<evidence type="ECO:0000313" key="2">
    <source>
        <dbReference type="EMBL" id="PJZ75274.1"/>
    </source>
</evidence>
<keyword evidence="1" id="KW-0732">Signal</keyword>
<accession>A0A2M9ZTF5</accession>
<name>A0A2M9ZTF5_9LEPT</name>
<protein>
    <submittedName>
        <fullName evidence="2">Uncharacterized protein</fullName>
    </submittedName>
</protein>
<comment type="caution">
    <text evidence="2">The sequence shown here is derived from an EMBL/GenBank/DDBJ whole genome shotgun (WGS) entry which is preliminary data.</text>
</comment>
<evidence type="ECO:0000256" key="1">
    <source>
        <dbReference type="SAM" id="SignalP"/>
    </source>
</evidence>
<dbReference type="RefSeq" id="WP_100770248.1">
    <property type="nucleotide sequence ID" value="NZ_NPEA01000018.1"/>
</dbReference>
<keyword evidence="3" id="KW-1185">Reference proteome</keyword>
<reference evidence="2 3" key="1">
    <citation type="submission" date="2017-07" db="EMBL/GenBank/DDBJ databases">
        <title>Leptospira spp. isolated from tropical soils.</title>
        <authorList>
            <person name="Thibeaux R."/>
            <person name="Iraola G."/>
            <person name="Ferres I."/>
            <person name="Bierque E."/>
            <person name="Girault D."/>
            <person name="Soupe-Gilbert M.-E."/>
            <person name="Picardeau M."/>
            <person name="Goarant C."/>
        </authorList>
    </citation>
    <scope>NUCLEOTIDE SEQUENCE [LARGE SCALE GENOMIC DNA]</scope>
    <source>
        <strain evidence="2 3">ES4-C-A1</strain>
    </source>
</reference>
<feature type="signal peptide" evidence="1">
    <location>
        <begin position="1"/>
        <end position="21"/>
    </location>
</feature>
<dbReference type="EMBL" id="NPEA01000018">
    <property type="protein sequence ID" value="PJZ75274.1"/>
    <property type="molecule type" value="Genomic_DNA"/>
</dbReference>
<dbReference type="AlphaFoldDB" id="A0A2M9ZTF5"/>
<feature type="chain" id="PRO_5014877149" evidence="1">
    <location>
        <begin position="22"/>
        <end position="186"/>
    </location>
</feature>
<proteinExistence type="predicted"/>
<sequence length="186" mass="21315">MRYLMLLCFMLSLFPIVPLSAEPVQKYISGLEKLLTFVTHFDDWLKKIGTKDELAKIDTKLGDISGDVDDLALVKRAFVTNRCKEDHQVLVVDLHKRLKKLSADMAELGNLLSQTDRDKAKQIVNNIRFDLFDKRSFVEFASKCSIRPKEFEKAQMDAEKSLKIAKDISEKVIRAKAVIREKLDAL</sequence>
<evidence type="ECO:0000313" key="3">
    <source>
        <dbReference type="Proteomes" id="UP000231843"/>
    </source>
</evidence>
<organism evidence="2 3">
    <name type="scientific">Leptospira neocaledonica</name>
    <dbReference type="NCBI Taxonomy" id="2023192"/>
    <lineage>
        <taxon>Bacteria</taxon>
        <taxon>Pseudomonadati</taxon>
        <taxon>Spirochaetota</taxon>
        <taxon>Spirochaetia</taxon>
        <taxon>Leptospirales</taxon>
        <taxon>Leptospiraceae</taxon>
        <taxon>Leptospira</taxon>
    </lineage>
</organism>
<dbReference type="Proteomes" id="UP000231843">
    <property type="component" value="Unassembled WGS sequence"/>
</dbReference>